<accession>A0AC35UCH2</accession>
<reference evidence="2" key="1">
    <citation type="submission" date="2016-11" db="UniProtKB">
        <authorList>
            <consortium name="WormBaseParasite"/>
        </authorList>
    </citation>
    <scope>IDENTIFICATION</scope>
    <source>
        <strain evidence="2">KR3021</strain>
    </source>
</reference>
<evidence type="ECO:0000313" key="2">
    <source>
        <dbReference type="WBParaSite" id="RSKR_0001001600.1"/>
    </source>
</evidence>
<organism evidence="1 2">
    <name type="scientific">Rhabditophanes sp. KR3021</name>
    <dbReference type="NCBI Taxonomy" id="114890"/>
    <lineage>
        <taxon>Eukaryota</taxon>
        <taxon>Metazoa</taxon>
        <taxon>Ecdysozoa</taxon>
        <taxon>Nematoda</taxon>
        <taxon>Chromadorea</taxon>
        <taxon>Rhabditida</taxon>
        <taxon>Tylenchina</taxon>
        <taxon>Panagrolaimomorpha</taxon>
        <taxon>Strongyloidoidea</taxon>
        <taxon>Alloionematidae</taxon>
        <taxon>Rhabditophanes</taxon>
    </lineage>
</organism>
<proteinExistence type="predicted"/>
<evidence type="ECO:0000313" key="1">
    <source>
        <dbReference type="Proteomes" id="UP000095286"/>
    </source>
</evidence>
<dbReference type="WBParaSite" id="RSKR_0001001600.1">
    <property type="protein sequence ID" value="RSKR_0001001600.1"/>
    <property type="gene ID" value="RSKR_0001001600"/>
</dbReference>
<sequence>MAFIEANGNLLFVAVQDKVKIIEVTGENPPNLLQSFELHKDLENCPVTNESALDHIKACPSEALCLAVSKSGRFLVVCSADKIAFVYQKQSSGLYEPYAGRPYIFFQKASNAVVFDDGEERIVVADRSGCVTSFVLDPTLIATESTKEITAFGEPNEYGGQALTGSVSMILALEINKNQLITSDRDEKIKVVTYPEAYNIEHILMGHTKYIKTLKVINLEKDYLLSGGGDGNLILWDLETGKSVCTSCLKQGPIRKIHVSPISKTAFEVVVLFEEKQSSLSQTFEQKNGMWTHELATEINLGECNILDSILAHGKMLWLLSSKGLKAFDLGSHLQSSAISENLLDEEMKNLLLLSKDVLPADSLFKNTDSTNIEAYQKRKCDRIEKKAAKKAKKSS</sequence>
<name>A0AC35UCH2_9BILA</name>
<protein>
    <submittedName>
        <fullName evidence="2">WD_REPEATS_REGION domain-containing protein</fullName>
    </submittedName>
</protein>
<dbReference type="Proteomes" id="UP000095286">
    <property type="component" value="Unplaced"/>
</dbReference>